<accession>A0ACC3BII6</accession>
<organism evidence="1 2">
    <name type="scientific">Pyropia yezoensis</name>
    <name type="common">Susabi-nori</name>
    <name type="synonym">Porphyra yezoensis</name>
    <dbReference type="NCBI Taxonomy" id="2788"/>
    <lineage>
        <taxon>Eukaryota</taxon>
        <taxon>Rhodophyta</taxon>
        <taxon>Bangiophyceae</taxon>
        <taxon>Bangiales</taxon>
        <taxon>Bangiaceae</taxon>
        <taxon>Pyropia</taxon>
    </lineage>
</organism>
<proteinExistence type="predicted"/>
<evidence type="ECO:0000313" key="2">
    <source>
        <dbReference type="Proteomes" id="UP000798662"/>
    </source>
</evidence>
<dbReference type="EMBL" id="CM020618">
    <property type="protein sequence ID" value="KAK1857585.1"/>
    <property type="molecule type" value="Genomic_DNA"/>
</dbReference>
<name>A0ACC3BII6_PYRYE</name>
<dbReference type="Proteomes" id="UP000798662">
    <property type="component" value="Chromosome 1"/>
</dbReference>
<evidence type="ECO:0000313" key="1">
    <source>
        <dbReference type="EMBL" id="KAK1857585.1"/>
    </source>
</evidence>
<reference evidence="1" key="1">
    <citation type="submission" date="2019-11" db="EMBL/GenBank/DDBJ databases">
        <title>Nori genome reveals adaptations in red seaweeds to the harsh intertidal environment.</title>
        <authorList>
            <person name="Wang D."/>
            <person name="Mao Y."/>
        </authorList>
    </citation>
    <scope>NUCLEOTIDE SEQUENCE</scope>
    <source>
        <tissue evidence="1">Gametophyte</tissue>
    </source>
</reference>
<protein>
    <submittedName>
        <fullName evidence="1">Uncharacterized protein</fullName>
    </submittedName>
</protein>
<keyword evidence="2" id="KW-1185">Reference proteome</keyword>
<comment type="caution">
    <text evidence="1">The sequence shown here is derived from an EMBL/GenBank/DDBJ whole genome shotgun (WGS) entry which is preliminary data.</text>
</comment>
<sequence length="657" mass="68192">MVHWPPLGYFAQPARRRHSRRPTPHVRTAQELLPSSSSLPHLHPPPPHHHFPHHHSHSPAAGVRARGGESGGRFGERDTVPRAPTRCDTPAELWREICPVRVAARGVRVHPSGPRRCEQSRRTRPRRHWGPTPAARDGACGGGGVAGRWGCAAVSVCTSLVCVPARLCERPPLLPAGLDSVALRGTHRASVRTPPVAAVRSVRRDACPSGFGGPTPRLGWPYPPFFHVGGLIRWHLRRSAPVPNGRRAVPTPSLSATSPPPPSAPSDYHPLPPLLRGSIGTAGAALPTPRLATPDLPSMTHPTSGMQPRPLAPLGRLLPPAATVVRLVAVGAVTLAAAAALGVALRGGVVPAPLPRGGPPVPTCTAAASTVRAAPLAPTTTTSATTAAAVTPVTVAARPPLFTADTSDAVAAAAPPSRQQQPQQQPQLQERRRRRRQRQQQKTASLHPSSSSTSWRQSPLGRAEDTTSAILLILSYLLLPSTGVVLVWQLRAPPPDTLVFAGSLLGPGGRHASTSSAIAAWLAATAGGAVAAACPRRRAVAAVVAAATVTRVWGAGDKVGRSGSGSGCDASTSGDGQPHTTPPPTPECAVCLANLVAGEEALTVRSCGHVFHSACGVAWLVDGRNNCCPLCRGVVCEGLDADYRPVGGAEGGKGVCR</sequence>
<gene>
    <name evidence="1" type="ORF">I4F81_000201</name>
</gene>